<comment type="caution">
    <text evidence="3">The sequence shown here is derived from an EMBL/GenBank/DDBJ whole genome shotgun (WGS) entry which is preliminary data.</text>
</comment>
<evidence type="ECO:0000313" key="4">
    <source>
        <dbReference type="Proteomes" id="UP000651852"/>
    </source>
</evidence>
<protein>
    <submittedName>
        <fullName evidence="3">TfoX/Sxy family protein</fullName>
    </submittedName>
</protein>
<evidence type="ECO:0000259" key="2">
    <source>
        <dbReference type="Pfam" id="PF04994"/>
    </source>
</evidence>
<dbReference type="PANTHER" id="PTHR36121">
    <property type="entry name" value="PROTEIN SXY"/>
    <property type="match status" value="1"/>
</dbReference>
<dbReference type="EMBL" id="JACONW010000117">
    <property type="protein sequence ID" value="MBC3952093.1"/>
    <property type="molecule type" value="Genomic_DNA"/>
</dbReference>
<feature type="compositionally biased region" description="Basic and acidic residues" evidence="1">
    <location>
        <begin position="94"/>
        <end position="107"/>
    </location>
</feature>
<feature type="region of interest" description="Disordered" evidence="1">
    <location>
        <begin position="85"/>
        <end position="107"/>
    </location>
</feature>
<evidence type="ECO:0000256" key="1">
    <source>
        <dbReference type="SAM" id="MobiDB-lite"/>
    </source>
</evidence>
<dbReference type="RefSeq" id="WP_095098242.1">
    <property type="nucleotide sequence ID" value="NZ_JACONW010000117.1"/>
</dbReference>
<sequence length="107" mass="12169">MNDELQHLKNVGKTSAQWLHAVGIHSASDLRRMGAVNAYQAVRTRGFRATKVLLYAIEAALMDIHWNDLPVDRKDALNRQINHRRSLGKGLIEPPREIDEKKSLTCK</sequence>
<dbReference type="Proteomes" id="UP000651852">
    <property type="component" value="Unassembled WGS sequence"/>
</dbReference>
<accession>A0ABR7B4H3</accession>
<name>A0ABR7B4H3_9PSED</name>
<reference evidence="3 4" key="1">
    <citation type="submission" date="2020-08" db="EMBL/GenBank/DDBJ databases">
        <title>Putative novel bacterial strains isolated from necrotic wheat leaf tissues caused by Xanthomonas translucens.</title>
        <authorList>
            <person name="Tambong J.T."/>
        </authorList>
    </citation>
    <scope>NUCLEOTIDE SEQUENCE [LARGE SCALE GENOMIC DNA]</scope>
    <source>
        <strain evidence="3 4">DOAB 1069</strain>
    </source>
</reference>
<proteinExistence type="predicted"/>
<evidence type="ECO:0000313" key="3">
    <source>
        <dbReference type="EMBL" id="MBC3952093.1"/>
    </source>
</evidence>
<organism evidence="3 4">
    <name type="scientific">Pseudomonas folii</name>
    <dbReference type="NCBI Taxonomy" id="2762593"/>
    <lineage>
        <taxon>Bacteria</taxon>
        <taxon>Pseudomonadati</taxon>
        <taxon>Pseudomonadota</taxon>
        <taxon>Gammaproteobacteria</taxon>
        <taxon>Pseudomonadales</taxon>
        <taxon>Pseudomonadaceae</taxon>
        <taxon>Pseudomonas</taxon>
    </lineage>
</organism>
<feature type="domain" description="TfoX C-terminal" evidence="2">
    <location>
        <begin position="1"/>
        <end position="80"/>
    </location>
</feature>
<dbReference type="InterPro" id="IPR007077">
    <property type="entry name" value="TfoX_C"/>
</dbReference>
<dbReference type="PANTHER" id="PTHR36121:SF1">
    <property type="entry name" value="PROTEIN SXY"/>
    <property type="match status" value="1"/>
</dbReference>
<dbReference type="Gene3D" id="1.10.150.20">
    <property type="entry name" value="5' to 3' exonuclease, C-terminal subdomain"/>
    <property type="match status" value="1"/>
</dbReference>
<keyword evidence="4" id="KW-1185">Reference proteome</keyword>
<dbReference type="Pfam" id="PF04994">
    <property type="entry name" value="TfoX_C"/>
    <property type="match status" value="1"/>
</dbReference>
<gene>
    <name evidence="3" type="ORF">H8S59_20150</name>
</gene>
<dbReference type="InterPro" id="IPR047525">
    <property type="entry name" value="TfoX-like"/>
</dbReference>